<dbReference type="SMART" id="SM00225">
    <property type="entry name" value="BTB"/>
    <property type="match status" value="1"/>
</dbReference>
<gene>
    <name evidence="2" type="ORF">V1264_000910</name>
</gene>
<dbReference type="InterPro" id="IPR000210">
    <property type="entry name" value="BTB/POZ_dom"/>
</dbReference>
<dbReference type="PANTHER" id="PTHR24410">
    <property type="entry name" value="HL07962P-RELATED"/>
    <property type="match status" value="1"/>
</dbReference>
<evidence type="ECO:0000259" key="1">
    <source>
        <dbReference type="PROSITE" id="PS50097"/>
    </source>
</evidence>
<evidence type="ECO:0000313" key="3">
    <source>
        <dbReference type="Proteomes" id="UP001374579"/>
    </source>
</evidence>
<dbReference type="Pfam" id="PF07707">
    <property type="entry name" value="BACK"/>
    <property type="match status" value="1"/>
</dbReference>
<name>A0AAN9C1E1_9CAEN</name>
<dbReference type="Gene3D" id="1.25.40.420">
    <property type="match status" value="1"/>
</dbReference>
<dbReference type="EMBL" id="JBAMIC010000001">
    <property type="protein sequence ID" value="KAK7114939.1"/>
    <property type="molecule type" value="Genomic_DNA"/>
</dbReference>
<dbReference type="SUPFAM" id="SSF54695">
    <property type="entry name" value="POZ domain"/>
    <property type="match status" value="1"/>
</dbReference>
<dbReference type="Proteomes" id="UP001374579">
    <property type="component" value="Unassembled WGS sequence"/>
</dbReference>
<reference evidence="2 3" key="1">
    <citation type="submission" date="2024-02" db="EMBL/GenBank/DDBJ databases">
        <title>Chromosome-scale genome assembly of the rough periwinkle Littorina saxatilis.</title>
        <authorList>
            <person name="De Jode A."/>
            <person name="Faria R."/>
            <person name="Formenti G."/>
            <person name="Sims Y."/>
            <person name="Smith T.P."/>
            <person name="Tracey A."/>
            <person name="Wood J.M.D."/>
            <person name="Zagrodzka Z.B."/>
            <person name="Johannesson K."/>
            <person name="Butlin R.K."/>
            <person name="Leder E.H."/>
        </authorList>
    </citation>
    <scope>NUCLEOTIDE SEQUENCE [LARGE SCALE GENOMIC DNA]</scope>
    <source>
        <strain evidence="2">Snail1</strain>
        <tissue evidence="2">Muscle</tissue>
    </source>
</reference>
<proteinExistence type="predicted"/>
<dbReference type="InterPro" id="IPR051481">
    <property type="entry name" value="BTB-POZ/Galectin-3-binding"/>
</dbReference>
<dbReference type="PANTHER" id="PTHR24410:SF41">
    <property type="entry name" value="HL07962P"/>
    <property type="match status" value="1"/>
</dbReference>
<dbReference type="Pfam" id="PF23651">
    <property type="entry name" value="TRAF_BTBD17"/>
    <property type="match status" value="1"/>
</dbReference>
<keyword evidence="3" id="KW-1185">Reference proteome</keyword>
<feature type="domain" description="BTB" evidence="1">
    <location>
        <begin position="46"/>
        <end position="116"/>
    </location>
</feature>
<dbReference type="InterPro" id="IPR011333">
    <property type="entry name" value="SKP1/BTB/POZ_sf"/>
</dbReference>
<dbReference type="InterPro" id="IPR011705">
    <property type="entry name" value="BACK"/>
</dbReference>
<dbReference type="AlphaFoldDB" id="A0AAN9C1E1"/>
<sequence>MTGSEPSHPKRKCLANEVIASSGQKVDNSGSTLQKLFQLYRQADLCDVQLQVGVRLFHAHKLILSMCSDVFKTMLTDAKWPDARKARIVLNEEPECVKVFGEFLQYMYTGSIHLNNSSMLPVLTLADKYNIHDLGNVCRQYMLSHCHASLENLKVISWLQYAILCNDHDLESTLRCYVELNFNHVMQSEDFLTMRVDTLEEVLQSEHLVIHSEYSLYVGLKHWLLHNTGSSSKVKQSKAQTATEKKTTLRIMSYIRLPLVKQAQLLLLQSDPFVQRHADFFFPKLQAAWTVHTCQHGRGTWCLGDAGDSKSHSCKGSRHLSKQISVDCKNVTDQSSVYCENFTNQTSNIGEQVKSQCLKGSRSFTRANFLGSRSVLRRNSDSSIVFSPPDSKIDFLEKLSLVRCSKNCLSGFSRFLDAPATSENNIGGNSQHGFGCFVDSSAASLIPGSSRGDTKYYTPRNYTCDDWSTCLTIEEVAAFPRYASHTYFFSTPASVLLSSSSFAVRCQSSCAKLEETDDSAMLEWQAELYPKGVRFPPAKMIGIPSNYDIDENCRDVVRLSVSSKTHHAQPCRVDVSVLAVASGMEDGLEYMEALAHKSCIFDADHTMHNIDDIVSFAELNRIRSKYLTESVAAPESGRTCFKVVVIIKPSH</sequence>
<dbReference type="PROSITE" id="PS50097">
    <property type="entry name" value="BTB"/>
    <property type="match status" value="1"/>
</dbReference>
<evidence type="ECO:0000313" key="2">
    <source>
        <dbReference type="EMBL" id="KAK7114939.1"/>
    </source>
</evidence>
<dbReference type="SMART" id="SM00875">
    <property type="entry name" value="BACK"/>
    <property type="match status" value="1"/>
</dbReference>
<protein>
    <recommendedName>
        <fullName evidence="1">BTB domain-containing protein</fullName>
    </recommendedName>
</protein>
<accession>A0AAN9C1E1</accession>
<dbReference type="CDD" id="cd18493">
    <property type="entry name" value="BACK_BTBD17"/>
    <property type="match status" value="1"/>
</dbReference>
<organism evidence="2 3">
    <name type="scientific">Littorina saxatilis</name>
    <dbReference type="NCBI Taxonomy" id="31220"/>
    <lineage>
        <taxon>Eukaryota</taxon>
        <taxon>Metazoa</taxon>
        <taxon>Spiralia</taxon>
        <taxon>Lophotrochozoa</taxon>
        <taxon>Mollusca</taxon>
        <taxon>Gastropoda</taxon>
        <taxon>Caenogastropoda</taxon>
        <taxon>Littorinimorpha</taxon>
        <taxon>Littorinoidea</taxon>
        <taxon>Littorinidae</taxon>
        <taxon>Littorina</taxon>
    </lineage>
</organism>
<dbReference type="Gene3D" id="3.30.710.10">
    <property type="entry name" value="Potassium Channel Kv1.1, Chain A"/>
    <property type="match status" value="1"/>
</dbReference>
<dbReference type="InterPro" id="IPR056184">
    <property type="entry name" value="TRAF_BTBD17"/>
</dbReference>
<dbReference type="Pfam" id="PF00651">
    <property type="entry name" value="BTB"/>
    <property type="match status" value="1"/>
</dbReference>
<comment type="caution">
    <text evidence="2">The sequence shown here is derived from an EMBL/GenBank/DDBJ whole genome shotgun (WGS) entry which is preliminary data.</text>
</comment>
<dbReference type="CDD" id="cd18292">
    <property type="entry name" value="BTB_POZ_BTBD17"/>
    <property type="match status" value="1"/>
</dbReference>